<reference evidence="2 3" key="1">
    <citation type="submission" date="2013-08" db="EMBL/GenBank/DDBJ databases">
        <title>Genome of Pontibacillus chungwhensis.</title>
        <authorList>
            <person name="Wang Q."/>
            <person name="Wang G."/>
        </authorList>
    </citation>
    <scope>NUCLEOTIDE SEQUENCE [LARGE SCALE GENOMIC DNA]</scope>
    <source>
        <strain evidence="2 3">BH030062</strain>
    </source>
</reference>
<evidence type="ECO:0000256" key="1">
    <source>
        <dbReference type="SAM" id="MobiDB-lite"/>
    </source>
</evidence>
<dbReference type="EMBL" id="AVBG01000010">
    <property type="protein sequence ID" value="KGP90798.1"/>
    <property type="molecule type" value="Genomic_DNA"/>
</dbReference>
<accession>A0A0A2UVN4</accession>
<feature type="compositionally biased region" description="Basic residues" evidence="1">
    <location>
        <begin position="1"/>
        <end position="11"/>
    </location>
</feature>
<organism evidence="2 3">
    <name type="scientific">Pontibacillus chungwhensis BH030062</name>
    <dbReference type="NCBI Taxonomy" id="1385513"/>
    <lineage>
        <taxon>Bacteria</taxon>
        <taxon>Bacillati</taxon>
        <taxon>Bacillota</taxon>
        <taxon>Bacilli</taxon>
        <taxon>Bacillales</taxon>
        <taxon>Bacillaceae</taxon>
        <taxon>Pontibacillus</taxon>
    </lineage>
</organism>
<feature type="compositionally biased region" description="Basic and acidic residues" evidence="1">
    <location>
        <begin position="56"/>
        <end position="75"/>
    </location>
</feature>
<protein>
    <submittedName>
        <fullName evidence="2">Uncharacterized protein</fullName>
    </submittedName>
</protein>
<dbReference type="Proteomes" id="UP000030153">
    <property type="component" value="Unassembled WGS sequence"/>
</dbReference>
<sequence>MTRPHRERQRTRRLDSSPAESESFPRHPQALLNVTAPKLFKPSKRASVGEAEDGEVDRYKQQRHRNEYRNEAHEA</sequence>
<dbReference type="AlphaFoldDB" id="A0A0A2UVN4"/>
<name>A0A0A2UVN4_9BACI</name>
<feature type="region of interest" description="Disordered" evidence="1">
    <location>
        <begin position="1"/>
        <end position="75"/>
    </location>
</feature>
<evidence type="ECO:0000313" key="2">
    <source>
        <dbReference type="EMBL" id="KGP90798.1"/>
    </source>
</evidence>
<keyword evidence="3" id="KW-1185">Reference proteome</keyword>
<evidence type="ECO:0000313" key="3">
    <source>
        <dbReference type="Proteomes" id="UP000030153"/>
    </source>
</evidence>
<comment type="caution">
    <text evidence="2">The sequence shown here is derived from an EMBL/GenBank/DDBJ whole genome shotgun (WGS) entry which is preliminary data.</text>
</comment>
<proteinExistence type="predicted"/>
<gene>
    <name evidence="2" type="ORF">N780_03260</name>
</gene>